<protein>
    <submittedName>
        <fullName evidence="2">Uncharacterized protein</fullName>
    </submittedName>
</protein>
<dbReference type="EMBL" id="FR695864">
    <property type="protein sequence ID" value="CBX27154.1"/>
    <property type="molecule type" value="Genomic_DNA"/>
</dbReference>
<evidence type="ECO:0000256" key="1">
    <source>
        <dbReference type="SAM" id="Phobius"/>
    </source>
</evidence>
<organism evidence="2">
    <name type="scientific">uncultured Desulfobacterium sp</name>
    <dbReference type="NCBI Taxonomy" id="201089"/>
    <lineage>
        <taxon>Bacteria</taxon>
        <taxon>Pseudomonadati</taxon>
        <taxon>Thermodesulfobacteriota</taxon>
        <taxon>Desulfobacteria</taxon>
        <taxon>Desulfobacterales</taxon>
        <taxon>Desulfobacteriaceae</taxon>
        <taxon>Desulfobacterium</taxon>
        <taxon>environmental samples</taxon>
    </lineage>
</organism>
<feature type="transmembrane region" description="Helical" evidence="1">
    <location>
        <begin position="144"/>
        <end position="166"/>
    </location>
</feature>
<name>E1Y9B0_9BACT</name>
<keyword evidence="1" id="KW-1133">Transmembrane helix</keyword>
<evidence type="ECO:0000313" key="2">
    <source>
        <dbReference type="EMBL" id="CBX27154.1"/>
    </source>
</evidence>
<accession>E1Y9B0</accession>
<feature type="transmembrane region" description="Helical" evidence="1">
    <location>
        <begin position="60"/>
        <end position="81"/>
    </location>
</feature>
<dbReference type="AlphaFoldDB" id="E1Y9B0"/>
<keyword evidence="1" id="KW-0472">Membrane</keyword>
<keyword evidence="1" id="KW-0812">Transmembrane</keyword>
<sequence length="171" mass="19309">MTNHNFEQSLLRDALSDVARKERRSLLGISLFGITLSIGGMVPSKIPSLGIEFQLADHRILLLIVAFIVFYFIVAFIIYAASDYLSWKLEIKSWALEKAISENEEVYRNYCPQPGTPEEEIERDMGKLHKKNRLYFRLVAPTSIIRALFDFGLPIAVGAFALFLLVRAAAG</sequence>
<reference evidence="2" key="1">
    <citation type="journal article" date="2011" name="Environ. Microbiol.">
        <title>Genomic insights into the metabolic potential of the polycyclic aromatic hydrocarbon degrading sulfate-reducing Deltaproteobacterium N47.</title>
        <authorList>
            <person name="Bergmann F."/>
            <person name="Selesi D."/>
            <person name="Weinmaier T."/>
            <person name="Tischler P."/>
            <person name="Rattei T."/>
            <person name="Meckenstock R.U."/>
        </authorList>
    </citation>
    <scope>NUCLEOTIDE SEQUENCE</scope>
</reference>
<gene>
    <name evidence="2" type="ORF">N47_A11830</name>
</gene>
<proteinExistence type="predicted"/>
<feature type="transmembrane region" description="Helical" evidence="1">
    <location>
        <begin position="26"/>
        <end position="48"/>
    </location>
</feature>